<evidence type="ECO:0000313" key="2">
    <source>
        <dbReference type="Proteomes" id="UP000011693"/>
    </source>
</evidence>
<comment type="caution">
    <text evidence="1">The sequence shown here is derived from an EMBL/GenBank/DDBJ whole genome shotgun (WGS) entry which is preliminary data.</text>
</comment>
<dbReference type="Proteomes" id="UP000011693">
    <property type="component" value="Unassembled WGS sequence"/>
</dbReference>
<organism evidence="1 2">
    <name type="scientific">Natrialba chahannaoensis JCM 10990</name>
    <dbReference type="NCBI Taxonomy" id="1227492"/>
    <lineage>
        <taxon>Archaea</taxon>
        <taxon>Methanobacteriati</taxon>
        <taxon>Methanobacteriota</taxon>
        <taxon>Stenosarchaea group</taxon>
        <taxon>Halobacteria</taxon>
        <taxon>Halobacteriales</taxon>
        <taxon>Natrialbaceae</taxon>
        <taxon>Natrialba</taxon>
    </lineage>
</organism>
<name>M0B2D2_9EURY</name>
<sequence>MSSLDGPMRVLERKPYSYILLDRDGEWILTFLLGGPIERDVSVRLTLVEVTAIEDGDSSAEDLVETFRADPSVYEDRQVTPTVWLAKEDDRET</sequence>
<keyword evidence="2" id="KW-1185">Reference proteome</keyword>
<proteinExistence type="predicted"/>
<accession>M0B2D2</accession>
<dbReference type="EMBL" id="AOIN01000021">
    <property type="protein sequence ID" value="ELZ05041.1"/>
    <property type="molecule type" value="Genomic_DNA"/>
</dbReference>
<evidence type="ECO:0000313" key="1">
    <source>
        <dbReference type="EMBL" id="ELZ05041.1"/>
    </source>
</evidence>
<reference evidence="1 2" key="1">
    <citation type="journal article" date="2014" name="PLoS Genet.">
        <title>Phylogenetically driven sequencing of extremely halophilic archaea reveals strategies for static and dynamic osmo-response.</title>
        <authorList>
            <person name="Becker E.A."/>
            <person name="Seitzer P.M."/>
            <person name="Tritt A."/>
            <person name="Larsen D."/>
            <person name="Krusor M."/>
            <person name="Yao A.I."/>
            <person name="Wu D."/>
            <person name="Madern D."/>
            <person name="Eisen J.A."/>
            <person name="Darling A.E."/>
            <person name="Facciotti M.T."/>
        </authorList>
    </citation>
    <scope>NUCLEOTIDE SEQUENCE [LARGE SCALE GENOMIC DNA]</scope>
    <source>
        <strain evidence="1 2">JCM 10990</strain>
    </source>
</reference>
<gene>
    <name evidence="1" type="ORF">C482_02766</name>
</gene>
<dbReference type="AlphaFoldDB" id="M0B2D2"/>
<protein>
    <submittedName>
        <fullName evidence="1">Uncharacterized protein</fullName>
    </submittedName>
</protein>
<dbReference type="PATRIC" id="fig|1227492.4.peg.534"/>